<dbReference type="AlphaFoldDB" id="C1MKG5"/>
<protein>
    <submittedName>
        <fullName evidence="1">Uncharacterized protein HYP12</fullName>
    </submittedName>
</protein>
<dbReference type="RefSeq" id="XP_003055995.1">
    <property type="nucleotide sequence ID" value="XM_003055949.1"/>
</dbReference>
<dbReference type="GeneID" id="9681499"/>
<proteinExistence type="predicted"/>
<dbReference type="EMBL" id="GG663736">
    <property type="protein sequence ID" value="EEH59371.1"/>
    <property type="molecule type" value="Genomic_DNA"/>
</dbReference>
<evidence type="ECO:0000313" key="1">
    <source>
        <dbReference type="EMBL" id="EEH59371.1"/>
    </source>
</evidence>
<dbReference type="KEGG" id="mpp:MICPUCDRAFT_70688"/>
<keyword evidence="2" id="KW-1185">Reference proteome</keyword>
<dbReference type="Proteomes" id="UP000001876">
    <property type="component" value="Unassembled WGS sequence"/>
</dbReference>
<gene>
    <name evidence="1" type="primary">HYP12</name>
    <name evidence="1" type="ORF">MICPUCDRAFT_70688</name>
</gene>
<evidence type="ECO:0000313" key="2">
    <source>
        <dbReference type="Proteomes" id="UP000001876"/>
    </source>
</evidence>
<reference evidence="1 2" key="1">
    <citation type="journal article" date="2009" name="Science">
        <title>Green evolution and dynamic adaptations revealed by genomes of the marine picoeukaryotes Micromonas.</title>
        <authorList>
            <person name="Worden A.Z."/>
            <person name="Lee J.H."/>
            <person name="Mock T."/>
            <person name="Rouze P."/>
            <person name="Simmons M.P."/>
            <person name="Aerts A.L."/>
            <person name="Allen A.E."/>
            <person name="Cuvelier M.L."/>
            <person name="Derelle E."/>
            <person name="Everett M.V."/>
            <person name="Foulon E."/>
            <person name="Grimwood J."/>
            <person name="Gundlach H."/>
            <person name="Henrissat B."/>
            <person name="Napoli C."/>
            <person name="McDonald S.M."/>
            <person name="Parker M.S."/>
            <person name="Rombauts S."/>
            <person name="Salamov A."/>
            <person name="Von Dassow P."/>
            <person name="Badger J.H."/>
            <person name="Coutinho P.M."/>
            <person name="Demir E."/>
            <person name="Dubchak I."/>
            <person name="Gentemann C."/>
            <person name="Eikrem W."/>
            <person name="Gready J.E."/>
            <person name="John U."/>
            <person name="Lanier W."/>
            <person name="Lindquist E.A."/>
            <person name="Lucas S."/>
            <person name="Mayer K.F."/>
            <person name="Moreau H."/>
            <person name="Not F."/>
            <person name="Otillar R."/>
            <person name="Panaud O."/>
            <person name="Pangilinan J."/>
            <person name="Paulsen I."/>
            <person name="Piegu B."/>
            <person name="Poliakov A."/>
            <person name="Robbens S."/>
            <person name="Schmutz J."/>
            <person name="Toulza E."/>
            <person name="Wyss T."/>
            <person name="Zelensky A."/>
            <person name="Zhou K."/>
            <person name="Armbrust E.V."/>
            <person name="Bhattacharya D."/>
            <person name="Goodenough U.W."/>
            <person name="Van de Peer Y."/>
            <person name="Grigoriev I.V."/>
        </authorList>
    </citation>
    <scope>NUCLEOTIDE SEQUENCE [LARGE SCALE GENOMIC DNA]</scope>
    <source>
        <strain evidence="1 2">CCMP1545</strain>
    </source>
</reference>
<organism evidence="2">
    <name type="scientific">Micromonas pusilla (strain CCMP1545)</name>
    <name type="common">Picoplanktonic green alga</name>
    <dbReference type="NCBI Taxonomy" id="564608"/>
    <lineage>
        <taxon>Eukaryota</taxon>
        <taxon>Viridiplantae</taxon>
        <taxon>Chlorophyta</taxon>
        <taxon>Mamiellophyceae</taxon>
        <taxon>Mamiellales</taxon>
        <taxon>Mamiellaceae</taxon>
        <taxon>Micromonas</taxon>
    </lineage>
</organism>
<sequence>MSEEHVLILIRKCCRGQLVEGLITGQLCVEDNFEDQDKGLVISAINCRNAVIFQLDKLVETWKSHDSVNFVKSAAVTHILDFNAADASSTELSGQFARFETGSEDVECVSKLSDYSRDSGAEGTVVHTLVHGISKIDAVVSFSEAFVEDSSPER</sequence>
<name>C1MKG5_MICPC</name>
<accession>C1MKG5</accession>